<dbReference type="RefSeq" id="WP_031390550.1">
    <property type="nucleotide sequence ID" value="NZ_JPNB01000001.1"/>
</dbReference>
<keyword evidence="2" id="KW-1185">Reference proteome</keyword>
<sequence length="160" mass="18342">MEKDTLYIQEVVNGYRPDVERLVRYIPWLESKTGIDVSNIYKGEGISEHSMAFPVYDSTLMSLVQDARRTNLLDRNYAYVYSRNRIRNVSDEQRLIAVATIREMDMLKGILSKYILGGMTKGRLWTEGVSNGSILKVLLKMKEILEYWDKPIGLSGAGIE</sequence>
<dbReference type="OrthoDB" id="2049991at2"/>
<proteinExistence type="predicted"/>
<gene>
    <name evidence="1" type="ORF">EDD76_105149</name>
</gene>
<protein>
    <submittedName>
        <fullName evidence="1">Uncharacterized protein</fullName>
    </submittedName>
</protein>
<reference evidence="1 2" key="1">
    <citation type="submission" date="2019-03" db="EMBL/GenBank/DDBJ databases">
        <title>Genomic Encyclopedia of Type Strains, Phase IV (KMG-IV): sequencing the most valuable type-strain genomes for metagenomic binning, comparative biology and taxonomic classification.</title>
        <authorList>
            <person name="Goeker M."/>
        </authorList>
    </citation>
    <scope>NUCLEOTIDE SEQUENCE [LARGE SCALE GENOMIC DNA]</scope>
    <source>
        <strain evidence="1 2">DSM 100556</strain>
    </source>
</reference>
<dbReference type="AlphaFoldDB" id="A0A4R1R0Z0"/>
<evidence type="ECO:0000313" key="2">
    <source>
        <dbReference type="Proteomes" id="UP000295718"/>
    </source>
</evidence>
<organism evidence="1 2">
    <name type="scientific">Kineothrix alysoides</name>
    <dbReference type="NCBI Taxonomy" id="1469948"/>
    <lineage>
        <taxon>Bacteria</taxon>
        <taxon>Bacillati</taxon>
        <taxon>Bacillota</taxon>
        <taxon>Clostridia</taxon>
        <taxon>Lachnospirales</taxon>
        <taxon>Lachnospiraceae</taxon>
        <taxon>Kineothrix</taxon>
    </lineage>
</organism>
<evidence type="ECO:0000313" key="1">
    <source>
        <dbReference type="EMBL" id="TCL58974.1"/>
    </source>
</evidence>
<accession>A0A4R1R0Z0</accession>
<dbReference type="Proteomes" id="UP000295718">
    <property type="component" value="Unassembled WGS sequence"/>
</dbReference>
<comment type="caution">
    <text evidence="1">The sequence shown here is derived from an EMBL/GenBank/DDBJ whole genome shotgun (WGS) entry which is preliminary data.</text>
</comment>
<name>A0A4R1R0Z0_9FIRM</name>
<dbReference type="EMBL" id="SLUO01000005">
    <property type="protein sequence ID" value="TCL58974.1"/>
    <property type="molecule type" value="Genomic_DNA"/>
</dbReference>
<dbReference type="STRING" id="1469948.GCA_000732725_01854"/>